<evidence type="ECO:0000313" key="1">
    <source>
        <dbReference type="EMBL" id="MBI4923825.1"/>
    </source>
</evidence>
<dbReference type="Proteomes" id="UP000782610">
    <property type="component" value="Unassembled WGS sequence"/>
</dbReference>
<dbReference type="NCBIfam" id="NF040493">
    <property type="entry name" value="TA_anti_VapB"/>
    <property type="match status" value="1"/>
</dbReference>
<comment type="caution">
    <text evidence="1">The sequence shown here is derived from an EMBL/GenBank/DDBJ whole genome shotgun (WGS) entry which is preliminary data.</text>
</comment>
<sequence length="84" mass="9481">MEAKIANVFRSNRSQAVRLPKAAEFPPEVTEVEVIVEGNTRVLVPARKKGKDWAAYFARPTTLSEDFSIDDRDLLQPDDVSFDD</sequence>
<dbReference type="SUPFAM" id="SSF89447">
    <property type="entry name" value="AbrB/MazE/MraZ-like"/>
    <property type="match status" value="1"/>
</dbReference>
<dbReference type="InterPro" id="IPR047976">
    <property type="entry name" value="Anti_VapB2-like"/>
</dbReference>
<dbReference type="AlphaFoldDB" id="A0A933NZY0"/>
<reference evidence="1" key="1">
    <citation type="submission" date="2020-07" db="EMBL/GenBank/DDBJ databases">
        <title>Huge and variable diversity of episymbiotic CPR bacteria and DPANN archaea in groundwater ecosystems.</title>
        <authorList>
            <person name="He C.Y."/>
            <person name="Keren R."/>
            <person name="Whittaker M."/>
            <person name="Farag I.F."/>
            <person name="Doudna J."/>
            <person name="Cate J.H.D."/>
            <person name="Banfield J.F."/>
        </authorList>
    </citation>
    <scope>NUCLEOTIDE SEQUENCE</scope>
    <source>
        <strain evidence="1">NC_groundwater_1586_Pr3_B-0.1um_66_15</strain>
    </source>
</reference>
<keyword evidence="1" id="KW-0238">DNA-binding</keyword>
<accession>A0A933NZY0</accession>
<dbReference type="EMBL" id="JACRAF010000062">
    <property type="protein sequence ID" value="MBI4923825.1"/>
    <property type="molecule type" value="Genomic_DNA"/>
</dbReference>
<evidence type="ECO:0000313" key="2">
    <source>
        <dbReference type="Proteomes" id="UP000782610"/>
    </source>
</evidence>
<proteinExistence type="predicted"/>
<protein>
    <submittedName>
        <fullName evidence="1">AbrB/MazE/SpoVT family DNA-binding domain-containing protein</fullName>
    </submittedName>
</protein>
<name>A0A933NZY0_9HYPH</name>
<organism evidence="1 2">
    <name type="scientific">Devosia nanyangense</name>
    <dbReference type="NCBI Taxonomy" id="1228055"/>
    <lineage>
        <taxon>Bacteria</taxon>
        <taxon>Pseudomonadati</taxon>
        <taxon>Pseudomonadota</taxon>
        <taxon>Alphaproteobacteria</taxon>
        <taxon>Hyphomicrobiales</taxon>
        <taxon>Devosiaceae</taxon>
        <taxon>Devosia</taxon>
    </lineage>
</organism>
<dbReference type="GO" id="GO:0003677">
    <property type="term" value="F:DNA binding"/>
    <property type="evidence" value="ECO:0007669"/>
    <property type="project" value="UniProtKB-KW"/>
</dbReference>
<gene>
    <name evidence="1" type="ORF">HY834_18965</name>
</gene>
<dbReference type="Gene3D" id="2.10.260.10">
    <property type="match status" value="1"/>
</dbReference>
<dbReference type="InterPro" id="IPR037914">
    <property type="entry name" value="SpoVT-AbrB_sf"/>
</dbReference>